<organism evidence="1 2">
    <name type="scientific">Rubrivirga marina</name>
    <dbReference type="NCBI Taxonomy" id="1196024"/>
    <lineage>
        <taxon>Bacteria</taxon>
        <taxon>Pseudomonadati</taxon>
        <taxon>Rhodothermota</taxon>
        <taxon>Rhodothermia</taxon>
        <taxon>Rhodothermales</taxon>
        <taxon>Rubricoccaceae</taxon>
        <taxon>Rubrivirga</taxon>
    </lineage>
</organism>
<dbReference type="Proteomes" id="UP000216339">
    <property type="component" value="Unassembled WGS sequence"/>
</dbReference>
<sequence length="248" mass="26451">MGGRGGGDALIDLWAAVDEGVPTVGGGVDTCLERFGTYNPDFGVRGLACAASPVLPLAQVVERAPVTPFRSGPHTVTADVVAFDFESTAEPRFGRYDPAFVRWAVAHAVPEGASRTLAQPVYDHHVRQIARMYWLAHRDLVEQGYPASLPAGPLADYAAYLRGAPPSAAASVPAYGPGFSVTAFNDESRALLSELGLPLANEYTAIYEGNAAYAFWMRREVDGTRGLWHGGLRDLLAAFDADWLAANG</sequence>
<accession>A0A271J168</accession>
<evidence type="ECO:0000313" key="2">
    <source>
        <dbReference type="Proteomes" id="UP000216339"/>
    </source>
</evidence>
<comment type="caution">
    <text evidence="1">The sequence shown here is derived from an EMBL/GenBank/DDBJ whole genome shotgun (WGS) entry which is preliminary data.</text>
</comment>
<name>A0A271J168_9BACT</name>
<evidence type="ECO:0000313" key="1">
    <source>
        <dbReference type="EMBL" id="PAP77057.1"/>
    </source>
</evidence>
<protein>
    <submittedName>
        <fullName evidence="1">Uncharacterized protein</fullName>
    </submittedName>
</protein>
<keyword evidence="2" id="KW-1185">Reference proteome</keyword>
<reference evidence="1 2" key="1">
    <citation type="submission" date="2016-11" db="EMBL/GenBank/DDBJ databases">
        <title>Study of marine rhodopsin-containing bacteria.</title>
        <authorList>
            <person name="Yoshizawa S."/>
            <person name="Kumagai Y."/>
            <person name="Kogure K."/>
        </authorList>
    </citation>
    <scope>NUCLEOTIDE SEQUENCE [LARGE SCALE GENOMIC DNA]</scope>
    <source>
        <strain evidence="1 2">SAORIC-28</strain>
    </source>
</reference>
<gene>
    <name evidence="1" type="ORF">BSZ37_11760</name>
</gene>
<proteinExistence type="predicted"/>
<dbReference type="AlphaFoldDB" id="A0A271J168"/>
<dbReference type="EMBL" id="MQWD01000001">
    <property type="protein sequence ID" value="PAP77057.1"/>
    <property type="molecule type" value="Genomic_DNA"/>
</dbReference>